<protein>
    <submittedName>
        <fullName evidence="2">Uncharacterized protein</fullName>
    </submittedName>
</protein>
<gene>
    <name evidence="2" type="ORF">DAPPUDRAFT_232204</name>
</gene>
<accession>E9FS36</accession>
<evidence type="ECO:0000313" key="2">
    <source>
        <dbReference type="EMBL" id="EFX89965.1"/>
    </source>
</evidence>
<dbReference type="InParanoid" id="E9FS36"/>
<sequence>MIVKEEEEERQKGIPTTIVEKDQTENAIDSCPSVEFNSISLRLMLMMQQITGGLQHLESCCCLQGLFAYTMALIEKSTIRAAVQLPYLDSLRTLGQCVKLEEELLPQWLVPVGKMVFKLSRSDPANEVEPSAYRESQRQKKYYNFEESRPPFSIHSPFNVDFLLYFPPAGFRRHSVPAVDEICNKKAVSKERKKGEIWKRKSSVGLSWAPIVGPVDGLSPPNPPHTLGACYVNGDNYVCNDCGTAGDISTLAAGNKGVVKTGKGGMTRCPQARPAPPGNREKQQTTTKAGDTRTIEPTKHLNMYTPSTGHETALASNLRREETPSRPTAHADQQS</sequence>
<dbReference type="Proteomes" id="UP000000305">
    <property type="component" value="Unassembled WGS sequence"/>
</dbReference>
<feature type="compositionally biased region" description="Basic and acidic residues" evidence="1">
    <location>
        <begin position="290"/>
        <end position="299"/>
    </location>
</feature>
<reference evidence="2 3" key="1">
    <citation type="journal article" date="2011" name="Science">
        <title>The ecoresponsive genome of Daphnia pulex.</title>
        <authorList>
            <person name="Colbourne J.K."/>
            <person name="Pfrender M.E."/>
            <person name="Gilbert D."/>
            <person name="Thomas W.K."/>
            <person name="Tucker A."/>
            <person name="Oakley T.H."/>
            <person name="Tokishita S."/>
            <person name="Aerts A."/>
            <person name="Arnold G.J."/>
            <person name="Basu M.K."/>
            <person name="Bauer D.J."/>
            <person name="Caceres C.E."/>
            <person name="Carmel L."/>
            <person name="Casola C."/>
            <person name="Choi J.H."/>
            <person name="Detter J.C."/>
            <person name="Dong Q."/>
            <person name="Dusheyko S."/>
            <person name="Eads B.D."/>
            <person name="Frohlich T."/>
            <person name="Geiler-Samerotte K.A."/>
            <person name="Gerlach D."/>
            <person name="Hatcher P."/>
            <person name="Jogdeo S."/>
            <person name="Krijgsveld J."/>
            <person name="Kriventseva E.V."/>
            <person name="Kultz D."/>
            <person name="Laforsch C."/>
            <person name="Lindquist E."/>
            <person name="Lopez J."/>
            <person name="Manak J.R."/>
            <person name="Muller J."/>
            <person name="Pangilinan J."/>
            <person name="Patwardhan R.P."/>
            <person name="Pitluck S."/>
            <person name="Pritham E.J."/>
            <person name="Rechtsteiner A."/>
            <person name="Rho M."/>
            <person name="Rogozin I.B."/>
            <person name="Sakarya O."/>
            <person name="Salamov A."/>
            <person name="Schaack S."/>
            <person name="Shapiro H."/>
            <person name="Shiga Y."/>
            <person name="Skalitzky C."/>
            <person name="Smith Z."/>
            <person name="Souvorov A."/>
            <person name="Sung W."/>
            <person name="Tang Z."/>
            <person name="Tsuchiya D."/>
            <person name="Tu H."/>
            <person name="Vos H."/>
            <person name="Wang M."/>
            <person name="Wolf Y.I."/>
            <person name="Yamagata H."/>
            <person name="Yamada T."/>
            <person name="Ye Y."/>
            <person name="Shaw J.R."/>
            <person name="Andrews J."/>
            <person name="Crease T.J."/>
            <person name="Tang H."/>
            <person name="Lucas S.M."/>
            <person name="Robertson H.M."/>
            <person name="Bork P."/>
            <person name="Koonin E.V."/>
            <person name="Zdobnov E.M."/>
            <person name="Grigoriev I.V."/>
            <person name="Lynch M."/>
            <person name="Boore J.L."/>
        </authorList>
    </citation>
    <scope>NUCLEOTIDE SEQUENCE [LARGE SCALE GENOMIC DNA]</scope>
</reference>
<evidence type="ECO:0000313" key="3">
    <source>
        <dbReference type="Proteomes" id="UP000000305"/>
    </source>
</evidence>
<dbReference type="HOGENOM" id="CLU_829651_0_0_1"/>
<feature type="region of interest" description="Disordered" evidence="1">
    <location>
        <begin position="262"/>
        <end position="335"/>
    </location>
</feature>
<dbReference type="AlphaFoldDB" id="E9FS36"/>
<dbReference type="EMBL" id="GL732523">
    <property type="protein sequence ID" value="EFX89965.1"/>
    <property type="molecule type" value="Genomic_DNA"/>
</dbReference>
<keyword evidence="3" id="KW-1185">Reference proteome</keyword>
<dbReference type="KEGG" id="dpx:DAPPUDRAFT_232204"/>
<organism evidence="2 3">
    <name type="scientific">Daphnia pulex</name>
    <name type="common">Water flea</name>
    <dbReference type="NCBI Taxonomy" id="6669"/>
    <lineage>
        <taxon>Eukaryota</taxon>
        <taxon>Metazoa</taxon>
        <taxon>Ecdysozoa</taxon>
        <taxon>Arthropoda</taxon>
        <taxon>Crustacea</taxon>
        <taxon>Branchiopoda</taxon>
        <taxon>Diplostraca</taxon>
        <taxon>Cladocera</taxon>
        <taxon>Anomopoda</taxon>
        <taxon>Daphniidae</taxon>
        <taxon>Daphnia</taxon>
    </lineage>
</organism>
<proteinExistence type="predicted"/>
<evidence type="ECO:0000256" key="1">
    <source>
        <dbReference type="SAM" id="MobiDB-lite"/>
    </source>
</evidence>
<name>E9FS36_DAPPU</name>